<reference evidence="7 8" key="1">
    <citation type="journal article" date="2015" name="Nature">
        <title>rRNA introns, odd ribosomes, and small enigmatic genomes across a large radiation of phyla.</title>
        <authorList>
            <person name="Brown C.T."/>
            <person name="Hug L.A."/>
            <person name="Thomas B.C."/>
            <person name="Sharon I."/>
            <person name="Castelle C.J."/>
            <person name="Singh A."/>
            <person name="Wilkins M.J."/>
            <person name="Williams K.H."/>
            <person name="Banfield J.F."/>
        </authorList>
    </citation>
    <scope>NUCLEOTIDE SEQUENCE [LARGE SCALE GENOMIC DNA]</scope>
</reference>
<dbReference type="Proteomes" id="UP000033998">
    <property type="component" value="Unassembled WGS sequence"/>
</dbReference>
<keyword evidence="1" id="KW-0436">Ligase</keyword>
<dbReference type="CDD" id="cd00774">
    <property type="entry name" value="GlyRS-like_core"/>
    <property type="match status" value="1"/>
</dbReference>
<dbReference type="InterPro" id="IPR004154">
    <property type="entry name" value="Anticodon-bd"/>
</dbReference>
<dbReference type="SUPFAM" id="SSF55681">
    <property type="entry name" value="Class II aaRS and biotin synthetases"/>
    <property type="match status" value="1"/>
</dbReference>
<keyword evidence="2" id="KW-0547">Nucleotide-binding</keyword>
<keyword evidence="5 7" id="KW-0030">Aminoacyl-tRNA synthetase</keyword>
<dbReference type="InterPro" id="IPR006195">
    <property type="entry name" value="aa-tRNA-synth_II"/>
</dbReference>
<dbReference type="PROSITE" id="PS50862">
    <property type="entry name" value="AA_TRNA_LIGASE_II"/>
    <property type="match status" value="1"/>
</dbReference>
<proteinExistence type="predicted"/>
<name>A0A837HSI5_9BACT</name>
<dbReference type="GO" id="GO:0005524">
    <property type="term" value="F:ATP binding"/>
    <property type="evidence" value="ECO:0007669"/>
    <property type="project" value="UniProtKB-KW"/>
</dbReference>
<sequence length="409" mass="47520">MSEKNTKQDKNNLMEKIVSLCKRRGFVFQGSEIYGGLAGFYDYGHYGLAFANNIKNSWWKKFVDSRRDMYGINSSIIFNPKVWEASGHVTGFLGTTTDGKKFNEMFKTQVGVGEDALVAYLRPETAQGMFVNFKNTVDAFHPKLPFGMAQIGKAFRNEIAPRDFIFREREFEQMEIEYFVRAEDWEKYFEYWRSEMLSWMEDIGLDMTKVHELEVGDGDRAHYSKRTIDFEFDFPFGRKELYGLAYRTDFDLKNHKLDHIDEEKSEKIIPHVIEPSMGVDRSVLALLLSAYTEEVKDGETRPYLKLKPNIAPVICAVSPLLKNKPELVEYANTKVYAPLKAEFGRVAWDDNGNIGKRYRRQDEIGTPFCIVVDFDTLSDDTVTVRDRDTGEQERIKVKDLKNYIKERIN</sequence>
<dbReference type="AlphaFoldDB" id="A0A837HSI5"/>
<accession>A0A837HSI5</accession>
<feature type="domain" description="Aminoacyl-transfer RNA synthetases class-II family profile" evidence="6">
    <location>
        <begin position="15"/>
        <end position="308"/>
    </location>
</feature>
<dbReference type="EMBL" id="LBWE01000006">
    <property type="protein sequence ID" value="KKR01706.1"/>
    <property type="molecule type" value="Genomic_DNA"/>
</dbReference>
<evidence type="ECO:0000313" key="8">
    <source>
        <dbReference type="Proteomes" id="UP000033998"/>
    </source>
</evidence>
<keyword evidence="4" id="KW-0648">Protein biosynthesis</keyword>
<dbReference type="Pfam" id="PF03129">
    <property type="entry name" value="HGTP_anticodon"/>
    <property type="match status" value="1"/>
</dbReference>
<comment type="caution">
    <text evidence="7">The sequence shown here is derived from an EMBL/GenBank/DDBJ whole genome shotgun (WGS) entry which is preliminary data.</text>
</comment>
<dbReference type="PRINTS" id="PR01043">
    <property type="entry name" value="TRNASYNTHGLY"/>
</dbReference>
<dbReference type="InterPro" id="IPR002314">
    <property type="entry name" value="aa-tRNA-synt_IIb"/>
</dbReference>
<evidence type="ECO:0000259" key="6">
    <source>
        <dbReference type="PROSITE" id="PS50862"/>
    </source>
</evidence>
<protein>
    <submittedName>
        <fullName evidence="7">Putative glycyl-tRNA synthetase</fullName>
    </submittedName>
</protein>
<dbReference type="InterPro" id="IPR036621">
    <property type="entry name" value="Anticodon-bd_dom_sf"/>
</dbReference>
<dbReference type="InterPro" id="IPR027031">
    <property type="entry name" value="Gly-tRNA_synthase/POLG2"/>
</dbReference>
<evidence type="ECO:0000256" key="4">
    <source>
        <dbReference type="ARBA" id="ARBA00022917"/>
    </source>
</evidence>
<keyword evidence="3" id="KW-0067">ATP-binding</keyword>
<evidence type="ECO:0000256" key="1">
    <source>
        <dbReference type="ARBA" id="ARBA00022598"/>
    </source>
</evidence>
<organism evidence="7 8">
    <name type="scientific">Candidatus Nomurabacteria bacterium GW2011_GWD2_39_12</name>
    <dbReference type="NCBI Taxonomy" id="1618759"/>
    <lineage>
        <taxon>Bacteria</taxon>
        <taxon>Candidatus Nomuraibacteriota</taxon>
    </lineage>
</organism>
<dbReference type="PANTHER" id="PTHR10745:SF8">
    <property type="entry name" value="DNA POLYMERASE SUBUNIT GAMMA-2, MITOCHONDRIAL"/>
    <property type="match status" value="1"/>
</dbReference>
<dbReference type="InterPro" id="IPR033731">
    <property type="entry name" value="GlyRS-like_core"/>
</dbReference>
<gene>
    <name evidence="7" type="ORF">UT27_C0006G0018</name>
</gene>
<dbReference type="NCBIfam" id="NF003211">
    <property type="entry name" value="PRK04173.1"/>
    <property type="match status" value="1"/>
</dbReference>
<dbReference type="GO" id="GO:0006426">
    <property type="term" value="P:glycyl-tRNA aminoacylation"/>
    <property type="evidence" value="ECO:0007669"/>
    <property type="project" value="TreeGrafter"/>
</dbReference>
<dbReference type="InterPro" id="IPR045864">
    <property type="entry name" value="aa-tRNA-synth_II/BPL/LPL"/>
</dbReference>
<dbReference type="GO" id="GO:0004820">
    <property type="term" value="F:glycine-tRNA ligase activity"/>
    <property type="evidence" value="ECO:0007669"/>
    <property type="project" value="TreeGrafter"/>
</dbReference>
<evidence type="ECO:0000256" key="5">
    <source>
        <dbReference type="ARBA" id="ARBA00023146"/>
    </source>
</evidence>
<dbReference type="PANTHER" id="PTHR10745">
    <property type="entry name" value="GLYCYL-TRNA SYNTHETASE/DNA POLYMERASE SUBUNIT GAMMA-2"/>
    <property type="match status" value="1"/>
</dbReference>
<dbReference type="Gene3D" id="3.40.50.800">
    <property type="entry name" value="Anticodon-binding domain"/>
    <property type="match status" value="1"/>
</dbReference>
<evidence type="ECO:0000256" key="2">
    <source>
        <dbReference type="ARBA" id="ARBA00022741"/>
    </source>
</evidence>
<evidence type="ECO:0000256" key="3">
    <source>
        <dbReference type="ARBA" id="ARBA00022840"/>
    </source>
</evidence>
<dbReference type="GO" id="GO:0005737">
    <property type="term" value="C:cytoplasm"/>
    <property type="evidence" value="ECO:0007669"/>
    <property type="project" value="TreeGrafter"/>
</dbReference>
<dbReference type="Pfam" id="PF00587">
    <property type="entry name" value="tRNA-synt_2b"/>
    <property type="match status" value="1"/>
</dbReference>
<evidence type="ECO:0000313" key="7">
    <source>
        <dbReference type="EMBL" id="KKR01706.1"/>
    </source>
</evidence>
<dbReference type="Gene3D" id="3.30.930.10">
    <property type="entry name" value="Bira Bifunctional Protein, Domain 2"/>
    <property type="match status" value="1"/>
</dbReference>
<dbReference type="SUPFAM" id="SSF52954">
    <property type="entry name" value="Class II aaRS ABD-related"/>
    <property type="match status" value="1"/>
</dbReference>